<feature type="domain" description="Protein kinase" evidence="1">
    <location>
        <begin position="1"/>
        <end position="189"/>
    </location>
</feature>
<evidence type="ECO:0000313" key="2">
    <source>
        <dbReference type="EMBL" id="RIB07547.1"/>
    </source>
</evidence>
<dbReference type="OrthoDB" id="6718656at2759"/>
<organism evidence="2 3">
    <name type="scientific">Gigaspora rosea</name>
    <dbReference type="NCBI Taxonomy" id="44941"/>
    <lineage>
        <taxon>Eukaryota</taxon>
        <taxon>Fungi</taxon>
        <taxon>Fungi incertae sedis</taxon>
        <taxon>Mucoromycota</taxon>
        <taxon>Glomeromycotina</taxon>
        <taxon>Glomeromycetes</taxon>
        <taxon>Diversisporales</taxon>
        <taxon>Gigasporaceae</taxon>
        <taxon>Gigaspora</taxon>
    </lineage>
</organism>
<dbReference type="PROSITE" id="PS50011">
    <property type="entry name" value="PROTEIN_KINASE_DOM"/>
    <property type="match status" value="1"/>
</dbReference>
<name>A0A397UEQ9_9GLOM</name>
<dbReference type="AlphaFoldDB" id="A0A397UEQ9"/>
<dbReference type="InterPro" id="IPR000719">
    <property type="entry name" value="Prot_kinase_dom"/>
</dbReference>
<dbReference type="EMBL" id="QKWP01001637">
    <property type="protein sequence ID" value="RIB07547.1"/>
    <property type="molecule type" value="Genomic_DNA"/>
</dbReference>
<dbReference type="GO" id="GO:0005524">
    <property type="term" value="F:ATP binding"/>
    <property type="evidence" value="ECO:0007669"/>
    <property type="project" value="InterPro"/>
</dbReference>
<evidence type="ECO:0000259" key="1">
    <source>
        <dbReference type="PROSITE" id="PS50011"/>
    </source>
</evidence>
<dbReference type="InterPro" id="IPR011009">
    <property type="entry name" value="Kinase-like_dom_sf"/>
</dbReference>
<dbReference type="InterPro" id="IPR001245">
    <property type="entry name" value="Ser-Thr/Tyr_kinase_cat_dom"/>
</dbReference>
<dbReference type="Gene3D" id="1.10.510.10">
    <property type="entry name" value="Transferase(Phosphotransferase) domain 1"/>
    <property type="match status" value="1"/>
</dbReference>
<keyword evidence="2" id="KW-0418">Kinase</keyword>
<gene>
    <name evidence="2" type="ORF">C2G38_420135</name>
</gene>
<evidence type="ECO:0000313" key="3">
    <source>
        <dbReference type="Proteomes" id="UP000266673"/>
    </source>
</evidence>
<dbReference type="Proteomes" id="UP000266673">
    <property type="component" value="Unassembled WGS sequence"/>
</dbReference>
<dbReference type="Pfam" id="PF07714">
    <property type="entry name" value="PK_Tyr_Ser-Thr"/>
    <property type="match status" value="1"/>
</dbReference>
<comment type="caution">
    <text evidence="2">The sequence shown here is derived from an EMBL/GenBank/DDBJ whole genome shotgun (WGS) entry which is preliminary data.</text>
</comment>
<sequence>MSDYAMIIKRATHGDLRNFLRSHKSKISWKEKARILVNIAKSLNSLHKLDLVHQDFHCRNILVDDNMKIFIGDFGLSGPVNSKTDKNKPIEGVLPYIAPEVLRGNSYTKKSEIFSFGIIMWEMAFFIPPFKDRTHDVHLVVDILLKGLRPLIMSSIPKIYENIMKLCWHEDPSKRPDASQLIVILDEFIELSEDEPIDIIQPSLLFMQKKPDAEFSINQYNISKVDQDVAPPFQKSIKDENELVVAPPFQKSIKDENESR</sequence>
<reference evidence="2 3" key="1">
    <citation type="submission" date="2018-06" db="EMBL/GenBank/DDBJ databases">
        <title>Comparative genomics reveals the genomic features of Rhizophagus irregularis, R. cerebriforme, R. diaphanum and Gigaspora rosea, and their symbiotic lifestyle signature.</title>
        <authorList>
            <person name="Morin E."/>
            <person name="San Clemente H."/>
            <person name="Chen E.C.H."/>
            <person name="De La Providencia I."/>
            <person name="Hainaut M."/>
            <person name="Kuo A."/>
            <person name="Kohler A."/>
            <person name="Murat C."/>
            <person name="Tang N."/>
            <person name="Roy S."/>
            <person name="Loubradou J."/>
            <person name="Henrissat B."/>
            <person name="Grigoriev I.V."/>
            <person name="Corradi N."/>
            <person name="Roux C."/>
            <person name="Martin F.M."/>
        </authorList>
    </citation>
    <scope>NUCLEOTIDE SEQUENCE [LARGE SCALE GENOMIC DNA]</scope>
    <source>
        <strain evidence="2 3">DAOM 194757</strain>
    </source>
</reference>
<protein>
    <submittedName>
        <fullName evidence="2">Kinase-like domain-containing protein</fullName>
    </submittedName>
</protein>
<accession>A0A397UEQ9</accession>
<dbReference type="PANTHER" id="PTHR44329">
    <property type="entry name" value="SERINE/THREONINE-PROTEIN KINASE TNNI3K-RELATED"/>
    <property type="match status" value="1"/>
</dbReference>
<dbReference type="PRINTS" id="PR00109">
    <property type="entry name" value="TYRKINASE"/>
</dbReference>
<dbReference type="GO" id="GO:0004674">
    <property type="term" value="F:protein serine/threonine kinase activity"/>
    <property type="evidence" value="ECO:0007669"/>
    <property type="project" value="TreeGrafter"/>
</dbReference>
<proteinExistence type="predicted"/>
<keyword evidence="2" id="KW-0808">Transferase</keyword>
<dbReference type="InterPro" id="IPR051681">
    <property type="entry name" value="Ser/Thr_Kinases-Pseudokinases"/>
</dbReference>
<dbReference type="STRING" id="44941.A0A397UEQ9"/>
<keyword evidence="3" id="KW-1185">Reference proteome</keyword>
<dbReference type="SUPFAM" id="SSF56112">
    <property type="entry name" value="Protein kinase-like (PK-like)"/>
    <property type="match status" value="1"/>
</dbReference>